<organism evidence="4 5">
    <name type="scientific">Danionella cerebrum</name>
    <dbReference type="NCBI Taxonomy" id="2873325"/>
    <lineage>
        <taxon>Eukaryota</taxon>
        <taxon>Metazoa</taxon>
        <taxon>Chordata</taxon>
        <taxon>Craniata</taxon>
        <taxon>Vertebrata</taxon>
        <taxon>Euteleostomi</taxon>
        <taxon>Actinopterygii</taxon>
        <taxon>Neopterygii</taxon>
        <taxon>Teleostei</taxon>
        <taxon>Ostariophysi</taxon>
        <taxon>Cypriniformes</taxon>
        <taxon>Danionidae</taxon>
        <taxon>Danioninae</taxon>
        <taxon>Danionella</taxon>
    </lineage>
</organism>
<feature type="signal peptide" evidence="2">
    <location>
        <begin position="1"/>
        <end position="23"/>
    </location>
</feature>
<dbReference type="InterPro" id="IPR007781">
    <property type="entry name" value="NAGLU"/>
</dbReference>
<accession>A0A553R7N2</accession>
<dbReference type="EMBL" id="SRMA01025184">
    <property type="protein sequence ID" value="TRY98190.1"/>
    <property type="molecule type" value="Genomic_DNA"/>
</dbReference>
<dbReference type="PANTHER" id="PTHR12872:SF1">
    <property type="entry name" value="ALPHA-N-ACETYLGLUCOSAMINIDASE"/>
    <property type="match status" value="1"/>
</dbReference>
<dbReference type="PANTHER" id="PTHR12872">
    <property type="entry name" value="ALPHA-N-ACETYLGLUCOSAMINIDASE"/>
    <property type="match status" value="1"/>
</dbReference>
<evidence type="ECO:0000313" key="4">
    <source>
        <dbReference type="EMBL" id="TRY98190.1"/>
    </source>
</evidence>
<comment type="caution">
    <text evidence="4">The sequence shown here is derived from an EMBL/GenBank/DDBJ whole genome shotgun (WGS) entry which is preliminary data.</text>
</comment>
<dbReference type="STRING" id="623744.A0A553R7N2"/>
<sequence length="138" mass="15261">MTPYIRGAALVFVFITLLQSVNGDSRSFAHLRAKASDKTQSRSVIELLRRVLGNRSRDFIVSINRTLSNDSLDVCELRSAKNNKIVAVGSTGVAVATGIYNYLKYFCNCHVSWSGDQLNLPRPLPPLTGVLRISSPHR</sequence>
<protein>
    <recommendedName>
        <fullName evidence="3">Alpha-N-acetylglucosaminidase N-terminal domain-containing protein</fullName>
    </recommendedName>
</protein>
<dbReference type="GO" id="GO:0016787">
    <property type="term" value="F:hydrolase activity"/>
    <property type="evidence" value="ECO:0007669"/>
    <property type="project" value="UniProtKB-KW"/>
</dbReference>
<evidence type="ECO:0000256" key="1">
    <source>
        <dbReference type="ARBA" id="ARBA00022801"/>
    </source>
</evidence>
<feature type="domain" description="Alpha-N-acetylglucosaminidase N-terminal" evidence="3">
    <location>
        <begin position="44"/>
        <end position="125"/>
    </location>
</feature>
<evidence type="ECO:0000259" key="3">
    <source>
        <dbReference type="Pfam" id="PF12971"/>
    </source>
</evidence>
<reference evidence="4 5" key="1">
    <citation type="journal article" date="2019" name="Sci. Data">
        <title>Hybrid genome assembly and annotation of Danionella translucida.</title>
        <authorList>
            <person name="Kadobianskyi M."/>
            <person name="Schulze L."/>
            <person name="Schuelke M."/>
            <person name="Judkewitz B."/>
        </authorList>
    </citation>
    <scope>NUCLEOTIDE SEQUENCE [LARGE SCALE GENOMIC DNA]</scope>
    <source>
        <strain evidence="4 5">Bolton</strain>
    </source>
</reference>
<feature type="chain" id="PRO_5022162620" description="Alpha-N-acetylglucosaminidase N-terminal domain-containing protein" evidence="2">
    <location>
        <begin position="24"/>
        <end position="138"/>
    </location>
</feature>
<evidence type="ECO:0000256" key="2">
    <source>
        <dbReference type="SAM" id="SignalP"/>
    </source>
</evidence>
<keyword evidence="2" id="KW-0732">Signal</keyword>
<dbReference type="Proteomes" id="UP000316079">
    <property type="component" value="Unassembled WGS sequence"/>
</dbReference>
<proteinExistence type="predicted"/>
<gene>
    <name evidence="4" type="ORF">DNTS_035013</name>
</gene>
<dbReference type="AlphaFoldDB" id="A0A553R7N2"/>
<evidence type="ECO:0000313" key="5">
    <source>
        <dbReference type="Proteomes" id="UP000316079"/>
    </source>
</evidence>
<keyword evidence="5" id="KW-1185">Reference proteome</keyword>
<dbReference type="Gene3D" id="3.30.379.10">
    <property type="entry name" value="Chitobiase/beta-hexosaminidase domain 2-like"/>
    <property type="match status" value="1"/>
</dbReference>
<name>A0A553R7N2_9TELE</name>
<keyword evidence="1" id="KW-0378">Hydrolase</keyword>
<dbReference type="InterPro" id="IPR024240">
    <property type="entry name" value="NAGLU_N"/>
</dbReference>
<dbReference type="Pfam" id="PF12971">
    <property type="entry name" value="NAGLU_N"/>
    <property type="match status" value="1"/>
</dbReference>
<dbReference type="OrthoDB" id="64736at2759"/>
<dbReference type="InterPro" id="IPR029018">
    <property type="entry name" value="Hex-like_dom2"/>
</dbReference>